<reference evidence="3" key="1">
    <citation type="journal article" date="2020" name="Nature">
        <title>Giant virus diversity and host interactions through global metagenomics.</title>
        <authorList>
            <person name="Schulz F."/>
            <person name="Roux S."/>
            <person name="Paez-Espino D."/>
            <person name="Jungbluth S."/>
            <person name="Walsh D.A."/>
            <person name="Denef V.J."/>
            <person name="McMahon K.D."/>
            <person name="Konstantinidis K.T."/>
            <person name="Eloe-Fadrosh E.A."/>
            <person name="Kyrpides N.C."/>
            <person name="Woyke T."/>
        </authorList>
    </citation>
    <scope>NUCLEOTIDE SEQUENCE</scope>
    <source>
        <strain evidence="3">GVMAG-S-1101165-84</strain>
    </source>
</reference>
<dbReference type="InterPro" id="IPR035913">
    <property type="entry name" value="RPB5-like_sf"/>
</dbReference>
<organism evidence="3">
    <name type="scientific">viral metagenome</name>
    <dbReference type="NCBI Taxonomy" id="1070528"/>
    <lineage>
        <taxon>unclassified sequences</taxon>
        <taxon>metagenomes</taxon>
        <taxon>organismal metagenomes</taxon>
    </lineage>
</organism>
<dbReference type="PANTHER" id="PTHR10535">
    <property type="entry name" value="DNA-DIRECTED RNA POLYMERASES I, II, AND III SUBUNIT RPABC1"/>
    <property type="match status" value="1"/>
</dbReference>
<dbReference type="GO" id="GO:0003899">
    <property type="term" value="F:DNA-directed RNA polymerase activity"/>
    <property type="evidence" value="ECO:0007669"/>
    <property type="project" value="InterPro"/>
</dbReference>
<accession>A0A6C0K2T9</accession>
<dbReference type="PANTHER" id="PTHR10535:SF0">
    <property type="entry name" value="DNA-DIRECTED RNA POLYMERASES I, II, AND III SUBUNIT RPABC1"/>
    <property type="match status" value="1"/>
</dbReference>
<evidence type="ECO:0000256" key="1">
    <source>
        <dbReference type="ARBA" id="ARBA00023163"/>
    </source>
</evidence>
<dbReference type="SUPFAM" id="SSF55287">
    <property type="entry name" value="RPB5-like RNA polymerase subunit"/>
    <property type="match status" value="1"/>
</dbReference>
<dbReference type="GO" id="GO:0006366">
    <property type="term" value="P:transcription by RNA polymerase II"/>
    <property type="evidence" value="ECO:0007669"/>
    <property type="project" value="TreeGrafter"/>
</dbReference>
<keyword evidence="1" id="KW-0804">Transcription</keyword>
<evidence type="ECO:0000259" key="2">
    <source>
        <dbReference type="Pfam" id="PF01191"/>
    </source>
</evidence>
<dbReference type="GO" id="GO:0006362">
    <property type="term" value="P:transcription elongation by RNA polymerase I"/>
    <property type="evidence" value="ECO:0007669"/>
    <property type="project" value="TreeGrafter"/>
</dbReference>
<proteinExistence type="predicted"/>
<dbReference type="AlphaFoldDB" id="A0A6C0K2T9"/>
<dbReference type="Pfam" id="PF01191">
    <property type="entry name" value="RNA_pol_Rpb5_C"/>
    <property type="match status" value="1"/>
</dbReference>
<feature type="domain" description="RNA polymerase subunit H/Rpb5 C-terminal" evidence="2">
    <location>
        <begin position="132"/>
        <end position="205"/>
    </location>
</feature>
<protein>
    <recommendedName>
        <fullName evidence="2">RNA polymerase subunit H/Rpb5 C-terminal domain-containing protein</fullName>
    </recommendedName>
</protein>
<dbReference type="InterPro" id="IPR000783">
    <property type="entry name" value="RNA_pol_subH/Rpb5_C"/>
</dbReference>
<dbReference type="GO" id="GO:0005736">
    <property type="term" value="C:RNA polymerase I complex"/>
    <property type="evidence" value="ECO:0007669"/>
    <property type="project" value="TreeGrafter"/>
</dbReference>
<dbReference type="Gene3D" id="3.90.940.20">
    <property type="entry name" value="RPB5-like RNA polymerase subunit"/>
    <property type="match status" value="1"/>
</dbReference>
<dbReference type="GO" id="GO:0003677">
    <property type="term" value="F:DNA binding"/>
    <property type="evidence" value="ECO:0007669"/>
    <property type="project" value="InterPro"/>
</dbReference>
<evidence type="ECO:0000313" key="3">
    <source>
        <dbReference type="EMBL" id="QHU11406.1"/>
    </source>
</evidence>
<dbReference type="GO" id="GO:0042797">
    <property type="term" value="P:tRNA transcription by RNA polymerase III"/>
    <property type="evidence" value="ECO:0007669"/>
    <property type="project" value="TreeGrafter"/>
</dbReference>
<sequence>MNFGDIEDIYRSRLTLLDILEERGYATEAFRKLSPDEIAAAVPTPEGLFSLSFTVKKRDEDDPKICMVRYGKFSRQKLSILFNDYPDETIAETIVMMMEPVADLHHQLALKLWLGERRIRVSFFSIYQLVNNPMKHFLVPKHEIVPAEDEKGIMEKHHMIAKSKFPMIRFHHDPIVRLLGGVPGNLIKITRPSLSAGVYEFYRVVSP</sequence>
<name>A0A6C0K2T9_9ZZZZ</name>
<dbReference type="PIRSF" id="PIRSF000747">
    <property type="entry name" value="RPB5"/>
    <property type="match status" value="1"/>
</dbReference>
<dbReference type="InterPro" id="IPR014381">
    <property type="entry name" value="Arch_Rpo5/euc_Rpb5"/>
</dbReference>
<dbReference type="GO" id="GO:0005665">
    <property type="term" value="C:RNA polymerase II, core complex"/>
    <property type="evidence" value="ECO:0007669"/>
    <property type="project" value="TreeGrafter"/>
</dbReference>
<dbReference type="EMBL" id="MN740783">
    <property type="protein sequence ID" value="QHU11406.1"/>
    <property type="molecule type" value="Genomic_DNA"/>
</dbReference>
<dbReference type="GO" id="GO:0005666">
    <property type="term" value="C:RNA polymerase III complex"/>
    <property type="evidence" value="ECO:0007669"/>
    <property type="project" value="TreeGrafter"/>
</dbReference>